<evidence type="ECO:0000313" key="1">
    <source>
        <dbReference type="EMBL" id="CAG8849750.1"/>
    </source>
</evidence>
<accession>A0ACA9SXJ2</accession>
<protein>
    <submittedName>
        <fullName evidence="1">10894_t:CDS:1</fullName>
    </submittedName>
</protein>
<name>A0ACA9SXJ2_9GLOM</name>
<reference evidence="1" key="1">
    <citation type="submission" date="2021-06" db="EMBL/GenBank/DDBJ databases">
        <authorList>
            <person name="Kallberg Y."/>
            <person name="Tangrot J."/>
            <person name="Rosling A."/>
        </authorList>
    </citation>
    <scope>NUCLEOTIDE SEQUENCE</scope>
    <source>
        <strain evidence="1">MA461A</strain>
    </source>
</reference>
<dbReference type="EMBL" id="CAJVQC010167185">
    <property type="protein sequence ID" value="CAG8849750.1"/>
    <property type="molecule type" value="Genomic_DNA"/>
</dbReference>
<proteinExistence type="predicted"/>
<organism evidence="1 2">
    <name type="scientific">Racocetra persica</name>
    <dbReference type="NCBI Taxonomy" id="160502"/>
    <lineage>
        <taxon>Eukaryota</taxon>
        <taxon>Fungi</taxon>
        <taxon>Fungi incertae sedis</taxon>
        <taxon>Mucoromycota</taxon>
        <taxon>Glomeromycotina</taxon>
        <taxon>Glomeromycetes</taxon>
        <taxon>Diversisporales</taxon>
        <taxon>Gigasporaceae</taxon>
        <taxon>Racocetra</taxon>
    </lineage>
</organism>
<comment type="caution">
    <text evidence="1">The sequence shown here is derived from an EMBL/GenBank/DDBJ whole genome shotgun (WGS) entry which is preliminary data.</text>
</comment>
<gene>
    <name evidence="1" type="ORF">RPERSI_LOCUS35753</name>
</gene>
<feature type="non-terminal residue" evidence="1">
    <location>
        <position position="71"/>
    </location>
</feature>
<evidence type="ECO:0000313" key="2">
    <source>
        <dbReference type="Proteomes" id="UP000789920"/>
    </source>
</evidence>
<sequence length="71" mass="8651">QKYMKRMAFTFNEIFSCKILFDTRLEALSLHSYDDRIKAWEEERKMKNCILFDFYEQELKAVGAYINALER</sequence>
<dbReference type="Proteomes" id="UP000789920">
    <property type="component" value="Unassembled WGS sequence"/>
</dbReference>
<keyword evidence="2" id="KW-1185">Reference proteome</keyword>
<feature type="non-terminal residue" evidence="1">
    <location>
        <position position="1"/>
    </location>
</feature>